<dbReference type="eggNOG" id="COG4129">
    <property type="taxonomic scope" value="Bacteria"/>
</dbReference>
<keyword evidence="8" id="KW-1185">Reference proteome</keyword>
<dbReference type="AlphaFoldDB" id="A0A0A7FXT2"/>
<dbReference type="OrthoDB" id="1654636at2"/>
<reference evidence="7 8" key="1">
    <citation type="journal article" date="2015" name="Infect. Genet. Evol.">
        <title>Genomic sequences of six botulinum neurotoxin-producing strains representing three clostridial species illustrate the mobility and diversity of botulinum neurotoxin genes.</title>
        <authorList>
            <person name="Smith T.J."/>
            <person name="Hill K.K."/>
            <person name="Xie G."/>
            <person name="Foley B.T."/>
            <person name="Williamson C.H."/>
            <person name="Foster J.T."/>
            <person name="Johnson S.L."/>
            <person name="Chertkov O."/>
            <person name="Teshima H."/>
            <person name="Gibbons H.S."/>
            <person name="Johnsky L.A."/>
            <person name="Karavis M.A."/>
            <person name="Smith L.A."/>
        </authorList>
    </citation>
    <scope>NUCLEOTIDE SEQUENCE [LARGE SCALE GENOMIC DNA]</scope>
    <source>
        <strain evidence="7">Sullivan</strain>
    </source>
</reference>
<organism evidence="7 8">
    <name type="scientific">Clostridium baratii str. Sullivan</name>
    <dbReference type="NCBI Taxonomy" id="1415775"/>
    <lineage>
        <taxon>Bacteria</taxon>
        <taxon>Bacillati</taxon>
        <taxon>Bacillota</taxon>
        <taxon>Clostridia</taxon>
        <taxon>Eubacteriales</taxon>
        <taxon>Clostridiaceae</taxon>
        <taxon>Clostridium</taxon>
    </lineage>
</organism>
<comment type="subcellular location">
    <subcellularLocation>
        <location evidence="1">Membrane</location>
        <topology evidence="1">Multi-pass membrane protein</topology>
    </subcellularLocation>
</comment>
<keyword evidence="3 5" id="KW-1133">Transmembrane helix</keyword>
<evidence type="ECO:0000256" key="5">
    <source>
        <dbReference type="SAM" id="Phobius"/>
    </source>
</evidence>
<evidence type="ECO:0000259" key="6">
    <source>
        <dbReference type="Pfam" id="PF13515"/>
    </source>
</evidence>
<evidence type="ECO:0000256" key="1">
    <source>
        <dbReference type="ARBA" id="ARBA00004141"/>
    </source>
</evidence>
<dbReference type="Pfam" id="PF13515">
    <property type="entry name" value="FUSC_2"/>
    <property type="match status" value="1"/>
</dbReference>
<dbReference type="InterPro" id="IPR049453">
    <property type="entry name" value="Memb_transporter_dom"/>
</dbReference>
<protein>
    <submittedName>
        <fullName evidence="7">Fusaric acid resistance-like family protein</fullName>
    </submittedName>
</protein>
<feature type="domain" description="Integral membrane bound transporter" evidence="6">
    <location>
        <begin position="189"/>
        <end position="308"/>
    </location>
</feature>
<feature type="transmembrane region" description="Helical" evidence="5">
    <location>
        <begin position="228"/>
        <end position="261"/>
    </location>
</feature>
<feature type="transmembrane region" description="Helical" evidence="5">
    <location>
        <begin position="131"/>
        <end position="150"/>
    </location>
</feature>
<dbReference type="GO" id="GO:0016020">
    <property type="term" value="C:membrane"/>
    <property type="evidence" value="ECO:0007669"/>
    <property type="project" value="UniProtKB-SubCell"/>
</dbReference>
<dbReference type="RefSeq" id="WP_052139533.1">
    <property type="nucleotide sequence ID" value="NZ_CP006905.1"/>
</dbReference>
<dbReference type="eggNOG" id="COG5096">
    <property type="taxonomic scope" value="Bacteria"/>
</dbReference>
<sequence length="329" mass="37062">MVKNINKKLLLDKFILISVILVFVNMYSKIFGSENILIGVTVITAVLMFKEMDLGYNLKQSILLVVGLFTYIGFVASLNSINMFLGFVINLVSIFFTIYFSTENIYTRAYLPFILMYVFMEGNSISQSTLLTRVIASFVGGAIIGLTLYVTRKKKEVSDKNVLDIFKENIDINNERIRFSVKMALGVSLAILIGRIIGSEKGMWISIAVMSLTQPQFEETKERMKKRILSTIIGFAIFIVLFKIIIPSQYIALASMALGYIYTFIEEYGIKMIFVTINALVASMHLFTTPVAMQLRLGFLLIGAVLIYIISKIEIRILNNSLGEEPCVS</sequence>
<feature type="transmembrane region" description="Helical" evidence="5">
    <location>
        <begin position="268"/>
        <end position="287"/>
    </location>
</feature>
<proteinExistence type="predicted"/>
<feature type="transmembrane region" description="Helical" evidence="5">
    <location>
        <begin position="84"/>
        <end position="102"/>
    </location>
</feature>
<evidence type="ECO:0000256" key="2">
    <source>
        <dbReference type="ARBA" id="ARBA00022692"/>
    </source>
</evidence>
<feature type="transmembrane region" description="Helical" evidence="5">
    <location>
        <begin position="61"/>
        <end position="78"/>
    </location>
</feature>
<accession>A0A0A7FXT2</accession>
<dbReference type="EMBL" id="CP006905">
    <property type="protein sequence ID" value="AIY84412.1"/>
    <property type="molecule type" value="Genomic_DNA"/>
</dbReference>
<feature type="transmembrane region" description="Helical" evidence="5">
    <location>
        <begin position="293"/>
        <end position="311"/>
    </location>
</feature>
<keyword evidence="4 5" id="KW-0472">Membrane</keyword>
<dbReference type="STRING" id="1561.NPD11_801"/>
<dbReference type="KEGG" id="cbv:U729_2209"/>
<evidence type="ECO:0000256" key="3">
    <source>
        <dbReference type="ARBA" id="ARBA00022989"/>
    </source>
</evidence>
<evidence type="ECO:0000313" key="7">
    <source>
        <dbReference type="EMBL" id="AIY84412.1"/>
    </source>
</evidence>
<dbReference type="Proteomes" id="UP000030635">
    <property type="component" value="Chromosome"/>
</dbReference>
<keyword evidence="2 5" id="KW-0812">Transmembrane</keyword>
<name>A0A0A7FXT2_9CLOT</name>
<dbReference type="HOGENOM" id="CLU_061124_1_1_9"/>
<evidence type="ECO:0000256" key="4">
    <source>
        <dbReference type="ARBA" id="ARBA00023136"/>
    </source>
</evidence>
<gene>
    <name evidence="7" type="ORF">U729_2209</name>
</gene>
<evidence type="ECO:0000313" key="8">
    <source>
        <dbReference type="Proteomes" id="UP000030635"/>
    </source>
</evidence>